<evidence type="ECO:0000313" key="3">
    <source>
        <dbReference type="Proteomes" id="UP000823388"/>
    </source>
</evidence>
<dbReference type="AlphaFoldDB" id="A0A8T0XK40"/>
<feature type="region of interest" description="Disordered" evidence="1">
    <location>
        <begin position="1"/>
        <end position="25"/>
    </location>
</feature>
<organism evidence="2 3">
    <name type="scientific">Panicum virgatum</name>
    <name type="common">Blackwell switchgrass</name>
    <dbReference type="NCBI Taxonomy" id="38727"/>
    <lineage>
        <taxon>Eukaryota</taxon>
        <taxon>Viridiplantae</taxon>
        <taxon>Streptophyta</taxon>
        <taxon>Embryophyta</taxon>
        <taxon>Tracheophyta</taxon>
        <taxon>Spermatophyta</taxon>
        <taxon>Magnoliopsida</taxon>
        <taxon>Liliopsida</taxon>
        <taxon>Poales</taxon>
        <taxon>Poaceae</taxon>
        <taxon>PACMAD clade</taxon>
        <taxon>Panicoideae</taxon>
        <taxon>Panicodae</taxon>
        <taxon>Paniceae</taxon>
        <taxon>Panicinae</taxon>
        <taxon>Panicum</taxon>
        <taxon>Panicum sect. Hiantes</taxon>
    </lineage>
</organism>
<protein>
    <submittedName>
        <fullName evidence="2">Uncharacterized protein</fullName>
    </submittedName>
</protein>
<feature type="compositionally biased region" description="Low complexity" evidence="1">
    <location>
        <begin position="72"/>
        <end position="83"/>
    </location>
</feature>
<dbReference type="Proteomes" id="UP000823388">
    <property type="component" value="Chromosome 1K"/>
</dbReference>
<dbReference type="EMBL" id="CM029037">
    <property type="protein sequence ID" value="KAG2659565.1"/>
    <property type="molecule type" value="Genomic_DNA"/>
</dbReference>
<reference evidence="2" key="1">
    <citation type="submission" date="2020-05" db="EMBL/GenBank/DDBJ databases">
        <title>WGS assembly of Panicum virgatum.</title>
        <authorList>
            <person name="Lovell J.T."/>
            <person name="Jenkins J."/>
            <person name="Shu S."/>
            <person name="Juenger T.E."/>
            <person name="Schmutz J."/>
        </authorList>
    </citation>
    <scope>NUCLEOTIDE SEQUENCE</scope>
    <source>
        <strain evidence="2">AP13</strain>
    </source>
</reference>
<feature type="compositionally biased region" description="Gly residues" evidence="1">
    <location>
        <begin position="99"/>
        <end position="116"/>
    </location>
</feature>
<feature type="region of interest" description="Disordered" evidence="1">
    <location>
        <begin position="46"/>
        <end position="122"/>
    </location>
</feature>
<gene>
    <name evidence="2" type="ORF">PVAP13_1KG365100</name>
</gene>
<evidence type="ECO:0000313" key="2">
    <source>
        <dbReference type="EMBL" id="KAG2659565.1"/>
    </source>
</evidence>
<comment type="caution">
    <text evidence="2">The sequence shown here is derived from an EMBL/GenBank/DDBJ whole genome shotgun (WGS) entry which is preliminary data.</text>
</comment>
<accession>A0A8T0XK40</accession>
<evidence type="ECO:0000256" key="1">
    <source>
        <dbReference type="SAM" id="MobiDB-lite"/>
    </source>
</evidence>
<sequence length="122" mass="11996">MGTAGRVALALAPSRAREGTSAWPRRCWTGASAESRGMALPGLAGRAVKAGADERWGGAPSAGSEERRGGRRPLAGTARTRATGSGGSRCREGRRRSALGGGGGGGGRSGGGGALYGQGVDC</sequence>
<name>A0A8T0XK40_PANVG</name>
<keyword evidence="3" id="KW-1185">Reference proteome</keyword>
<proteinExistence type="predicted"/>